<feature type="binding site" evidence="5">
    <location>
        <begin position="103"/>
        <end position="105"/>
    </location>
    <ligand>
        <name>GTP</name>
        <dbReference type="ChEBI" id="CHEBI:37565"/>
    </ligand>
</feature>
<dbReference type="EMBL" id="UGGQ01000006">
    <property type="protein sequence ID" value="STO17268.1"/>
    <property type="molecule type" value="Genomic_DNA"/>
</dbReference>
<accession>A0A378PEB8</accession>
<evidence type="ECO:0000313" key="14">
    <source>
        <dbReference type="Proteomes" id="UP000255284"/>
    </source>
</evidence>
<keyword evidence="5 7" id="KW-0131">Cell cycle</keyword>
<evidence type="ECO:0000313" key="15">
    <source>
        <dbReference type="Proteomes" id="UP000582487"/>
    </source>
</evidence>
<dbReference type="GO" id="GO:0032153">
    <property type="term" value="C:cell division site"/>
    <property type="evidence" value="ECO:0007669"/>
    <property type="project" value="UniProtKB-UniRule"/>
</dbReference>
<dbReference type="Proteomes" id="UP000255284">
    <property type="component" value="Unassembled WGS sequence"/>
</dbReference>
<dbReference type="SMART" id="SM00864">
    <property type="entry name" value="Tubulin"/>
    <property type="match status" value="1"/>
</dbReference>
<dbReference type="Gene3D" id="3.40.50.1440">
    <property type="entry name" value="Tubulin/FtsZ, GTPase domain"/>
    <property type="match status" value="1"/>
</dbReference>
<feature type="binding site" evidence="5">
    <location>
        <begin position="16"/>
        <end position="20"/>
    </location>
    <ligand>
        <name>GTP</name>
        <dbReference type="ChEBI" id="CHEBI:37565"/>
    </ligand>
</feature>
<dbReference type="Gene3D" id="3.30.1330.20">
    <property type="entry name" value="Tubulin/FtsZ, C-terminal domain"/>
    <property type="match status" value="1"/>
</dbReference>
<dbReference type="GO" id="GO:0005525">
    <property type="term" value="F:GTP binding"/>
    <property type="evidence" value="ECO:0007669"/>
    <property type="project" value="UniProtKB-UniRule"/>
</dbReference>
<reference evidence="11 16" key="2">
    <citation type="submission" date="2019-08" db="EMBL/GenBank/DDBJ databases">
        <title>Comparison of rpoB and gyrB Sequences from Mobiluncus Species and Development of a Multiplex PCR Method for Clinical Detection of Mobiluncus curtisii and Mobiluncus mulieris.</title>
        <authorList>
            <person name="Yang L."/>
            <person name="Shen Y."/>
            <person name="Xu G."/>
            <person name="Shu L.-B."/>
            <person name="Hu J."/>
            <person name="Zhang R."/>
            <person name="Wang Y."/>
            <person name="Zhou H.-W."/>
            <person name="Zhang X."/>
        </authorList>
    </citation>
    <scope>NUCLEOTIDE SEQUENCE [LARGE SCALE GENOMIC DNA]</scope>
    <source>
        <strain evidence="11 16">M26</strain>
    </source>
</reference>
<evidence type="ECO:0000256" key="1">
    <source>
        <dbReference type="ARBA" id="ARBA00009690"/>
    </source>
</evidence>
<proteinExistence type="inferred from homology"/>
<dbReference type="InterPro" id="IPR000158">
    <property type="entry name" value="Cell_div_FtsZ"/>
</dbReference>
<dbReference type="CDD" id="cd02201">
    <property type="entry name" value="FtsZ_type1"/>
    <property type="match status" value="1"/>
</dbReference>
<organism evidence="12 15">
    <name type="scientific">Mobiluncus mulieris</name>
    <dbReference type="NCBI Taxonomy" id="2052"/>
    <lineage>
        <taxon>Bacteria</taxon>
        <taxon>Bacillati</taxon>
        <taxon>Actinomycetota</taxon>
        <taxon>Actinomycetes</taxon>
        <taxon>Actinomycetales</taxon>
        <taxon>Actinomycetaceae</taxon>
        <taxon>Mobiluncus</taxon>
    </lineage>
</organism>
<dbReference type="PANTHER" id="PTHR30314">
    <property type="entry name" value="CELL DIVISION PROTEIN FTSZ-RELATED"/>
    <property type="match status" value="1"/>
</dbReference>
<comment type="caution">
    <text evidence="12">The sequence shown here is derived from an EMBL/GenBank/DDBJ whole genome shotgun (WGS) entry which is preliminary data.</text>
</comment>
<dbReference type="PROSITE" id="PS01134">
    <property type="entry name" value="FTSZ_1"/>
    <property type="match status" value="1"/>
</dbReference>
<dbReference type="GO" id="GO:0003924">
    <property type="term" value="F:GTPase activity"/>
    <property type="evidence" value="ECO:0007669"/>
    <property type="project" value="UniProtKB-UniRule"/>
</dbReference>
<evidence type="ECO:0000313" key="11">
    <source>
        <dbReference type="EMBL" id="MCU9968757.1"/>
    </source>
</evidence>
<dbReference type="HAMAP" id="MF_00909">
    <property type="entry name" value="FtsZ"/>
    <property type="match status" value="1"/>
</dbReference>
<keyword evidence="2 5" id="KW-0547">Nucleotide-binding</keyword>
<dbReference type="RefSeq" id="WP_004016672.1">
    <property type="nucleotide sequence ID" value="NZ_JABCUP010000001.1"/>
</dbReference>
<evidence type="ECO:0000256" key="4">
    <source>
        <dbReference type="ARBA" id="ARBA00023210"/>
    </source>
</evidence>
<dbReference type="GO" id="GO:0005737">
    <property type="term" value="C:cytoplasm"/>
    <property type="evidence" value="ECO:0007669"/>
    <property type="project" value="UniProtKB-SubCell"/>
</dbReference>
<feature type="domain" description="Tubulin/FtsZ 2-layer sandwich" evidence="10">
    <location>
        <begin position="202"/>
        <end position="319"/>
    </location>
</feature>
<evidence type="ECO:0000256" key="2">
    <source>
        <dbReference type="ARBA" id="ARBA00022741"/>
    </source>
</evidence>
<dbReference type="InterPro" id="IPR003008">
    <property type="entry name" value="Tubulin_FtsZ_GTPase"/>
</dbReference>
<dbReference type="InterPro" id="IPR020805">
    <property type="entry name" value="Cell_div_FtsZ_CS"/>
</dbReference>
<protein>
    <recommendedName>
        <fullName evidence="5 6">Cell division protein FtsZ</fullName>
    </recommendedName>
</protein>
<dbReference type="Proteomes" id="UP000582487">
    <property type="component" value="Unassembled WGS sequence"/>
</dbReference>
<comment type="subcellular location">
    <subcellularLocation>
        <location evidence="5">Cytoplasm</location>
    </subcellularLocation>
    <text evidence="5">Assembles at midcell at the inner surface of the cytoplasmic membrane.</text>
</comment>
<dbReference type="FunFam" id="3.40.50.1440:FF:000001">
    <property type="entry name" value="Cell division protein FtsZ"/>
    <property type="match status" value="1"/>
</dbReference>
<keyword evidence="5" id="KW-0963">Cytoplasm</keyword>
<dbReference type="InterPro" id="IPR045061">
    <property type="entry name" value="FtsZ/CetZ"/>
</dbReference>
<feature type="region of interest" description="Disordered" evidence="8">
    <location>
        <begin position="512"/>
        <end position="539"/>
    </location>
</feature>
<dbReference type="InterPro" id="IPR036525">
    <property type="entry name" value="Tubulin/FtsZ_GTPase_sf"/>
</dbReference>
<feature type="binding site" evidence="5">
    <location>
        <position position="134"/>
    </location>
    <ligand>
        <name>GTP</name>
        <dbReference type="ChEBI" id="CHEBI:37565"/>
    </ligand>
</feature>
<evidence type="ECO:0000259" key="9">
    <source>
        <dbReference type="SMART" id="SM00864"/>
    </source>
</evidence>
<dbReference type="SUPFAM" id="SSF55307">
    <property type="entry name" value="Tubulin C-terminal domain-like"/>
    <property type="match status" value="1"/>
</dbReference>
<dbReference type="SUPFAM" id="SSF52490">
    <property type="entry name" value="Tubulin nucleotide-binding domain-like"/>
    <property type="match status" value="1"/>
</dbReference>
<dbReference type="InterPro" id="IPR024757">
    <property type="entry name" value="FtsZ_C"/>
</dbReference>
<evidence type="ECO:0000313" key="16">
    <source>
        <dbReference type="Proteomes" id="UP001209486"/>
    </source>
</evidence>
<comment type="function">
    <text evidence="5 7">Essential cell division protein that forms a contractile ring structure (Z ring) at the future cell division site. The regulation of the ring assembly controls the timing and the location of cell division. One of the functions of the FtsZ ring is to recruit other cell division proteins to the septum to produce a new cell wall between the dividing cells. Binds GTP and shows GTPase activity.</text>
</comment>
<name>A0A378PEB8_9ACTO</name>
<feature type="region of interest" description="Disordered" evidence="8">
    <location>
        <begin position="422"/>
        <end position="443"/>
    </location>
</feature>
<dbReference type="GO" id="GO:0000917">
    <property type="term" value="P:division septum assembly"/>
    <property type="evidence" value="ECO:0007669"/>
    <property type="project" value="UniProtKB-KW"/>
</dbReference>
<dbReference type="EMBL" id="VSZY01000005">
    <property type="protein sequence ID" value="MCU9968757.1"/>
    <property type="molecule type" value="Genomic_DNA"/>
</dbReference>
<dbReference type="NCBIfam" id="TIGR00065">
    <property type="entry name" value="ftsZ"/>
    <property type="match status" value="1"/>
</dbReference>
<dbReference type="InterPro" id="IPR018316">
    <property type="entry name" value="Tubulin/FtsZ_2-layer-sand-dom"/>
</dbReference>
<dbReference type="Proteomes" id="UP001209486">
    <property type="component" value="Unassembled WGS sequence"/>
</dbReference>
<dbReference type="GeneID" id="61168097"/>
<gene>
    <name evidence="5 12" type="primary">ftsZ</name>
    <name evidence="11" type="ORF">FYZ43_04920</name>
    <name evidence="12" type="ORF">HHJ74_01755</name>
    <name evidence="13" type="ORF">NCTC11819_01853</name>
</gene>
<dbReference type="GO" id="GO:0043093">
    <property type="term" value="P:FtsZ-dependent cytokinesis"/>
    <property type="evidence" value="ECO:0007669"/>
    <property type="project" value="UniProtKB-UniRule"/>
</dbReference>
<dbReference type="AlphaFoldDB" id="A0A378PEB8"/>
<evidence type="ECO:0000259" key="10">
    <source>
        <dbReference type="SMART" id="SM00865"/>
    </source>
</evidence>
<feature type="binding site" evidence="5">
    <location>
        <position position="138"/>
    </location>
    <ligand>
        <name>GTP</name>
        <dbReference type="ChEBI" id="CHEBI:37565"/>
    </ligand>
</feature>
<evidence type="ECO:0000313" key="13">
    <source>
        <dbReference type="EMBL" id="STO17268.1"/>
    </source>
</evidence>
<evidence type="ECO:0000256" key="6">
    <source>
        <dbReference type="NCBIfam" id="TIGR00065"/>
    </source>
</evidence>
<feature type="compositionally biased region" description="Polar residues" evidence="8">
    <location>
        <begin position="519"/>
        <end position="528"/>
    </location>
</feature>
<feature type="domain" description="Tubulin/FtsZ GTPase" evidence="9">
    <location>
        <begin position="8"/>
        <end position="200"/>
    </location>
</feature>
<evidence type="ECO:0000313" key="12">
    <source>
        <dbReference type="EMBL" id="NMW92441.1"/>
    </source>
</evidence>
<sequence length="560" mass="57336">MEASPQAVIRVVGVGGGGVNAVNRMIEADLRGVEFIAVNTDAQALLMSDADVKLEIGRDHTHGLGAGADPEVGKKAASDHEDEIREILEGSNMVFVTAGEGGGTGTGAAPIVAGVARELGALTVGVVTRPFEFEGRRRAEQAERGIEALREQVDALIVIPNERLLDSTNEDLSVIGAFRAADQVLQASVQGITEIITIPADLNVDFADVTTTLKDAKTALMGIGSATGPERAMDAVEMAISSPLLETSMEGANRVLLFFQGGSDLKMSEWRQASKLVQELADPEANIIVGVDINETFGDEVRVTVIATGFNGLDAAGKPIPTKAAASVPSASSLAASAVRSAGSVPKSLGSPAVAGTVPAGTTPIGTTTASPVAGASATPVVPSVSNSAVASGALNAPSTPAGTTHRQTTGSIADSVAARLAEHRAKEKPAVPTSPRLTAVTPPANTAVPLDSQATGVSHQADPNAARIPAGTETIGKPKPSASTLHNPEVKITGLAGIPDAKREPLAVTSGIRPVSPDASTVPNYVDSSREQTAPPLRLQQVFDDITPKDELDIPDFLR</sequence>
<dbReference type="InterPro" id="IPR008280">
    <property type="entry name" value="Tub_FtsZ_C"/>
</dbReference>
<evidence type="ECO:0000256" key="8">
    <source>
        <dbReference type="SAM" id="MobiDB-lite"/>
    </source>
</evidence>
<dbReference type="EMBL" id="JABCUV010000001">
    <property type="protein sequence ID" value="NMW92441.1"/>
    <property type="molecule type" value="Genomic_DNA"/>
</dbReference>
<dbReference type="Pfam" id="PF00091">
    <property type="entry name" value="Tubulin"/>
    <property type="match status" value="1"/>
</dbReference>
<dbReference type="SMART" id="SM00865">
    <property type="entry name" value="Tubulin_C"/>
    <property type="match status" value="1"/>
</dbReference>
<keyword evidence="3 5" id="KW-0342">GTP-binding</keyword>
<dbReference type="Pfam" id="PF12327">
    <property type="entry name" value="FtsZ_C"/>
    <property type="match status" value="1"/>
</dbReference>
<dbReference type="GO" id="GO:0051258">
    <property type="term" value="P:protein polymerization"/>
    <property type="evidence" value="ECO:0007669"/>
    <property type="project" value="UniProtKB-UniRule"/>
</dbReference>
<evidence type="ECO:0000256" key="3">
    <source>
        <dbReference type="ARBA" id="ARBA00023134"/>
    </source>
</evidence>
<comment type="subunit">
    <text evidence="5">Homodimer. Polymerizes to form a dynamic ring structure in a strictly GTP-dependent manner. Interacts directly with several other division proteins.</text>
</comment>
<keyword evidence="5 7" id="KW-0132">Cell division</keyword>
<dbReference type="InterPro" id="IPR037103">
    <property type="entry name" value="Tubulin/FtsZ-like_C"/>
</dbReference>
<evidence type="ECO:0000256" key="7">
    <source>
        <dbReference type="RuleBase" id="RU000631"/>
    </source>
</evidence>
<comment type="similarity">
    <text evidence="1 5 7">Belongs to the FtsZ family.</text>
</comment>
<keyword evidence="4 5" id="KW-0717">Septation</keyword>
<dbReference type="PROSITE" id="PS01135">
    <property type="entry name" value="FTSZ_2"/>
    <property type="match status" value="1"/>
</dbReference>
<dbReference type="PRINTS" id="PR00423">
    <property type="entry name" value="CELLDVISFTSZ"/>
</dbReference>
<feature type="binding site" evidence="5">
    <location>
        <position position="182"/>
    </location>
    <ligand>
        <name>GTP</name>
        <dbReference type="ChEBI" id="CHEBI:37565"/>
    </ligand>
</feature>
<dbReference type="PANTHER" id="PTHR30314:SF3">
    <property type="entry name" value="MITOCHONDRIAL DIVISION PROTEIN FSZA"/>
    <property type="match status" value="1"/>
</dbReference>
<reference evidence="12 15" key="3">
    <citation type="submission" date="2020-04" db="EMBL/GenBank/DDBJ databases">
        <title>Antimicrobial susceptibility and clonality of vaginal-derived multi-drug resistant Mobiluncus isolates in China.</title>
        <authorList>
            <person name="Zhang X."/>
        </authorList>
    </citation>
    <scope>NUCLEOTIDE SEQUENCE [LARGE SCALE GENOMIC DNA]</scope>
    <source>
        <strain evidence="12 15">7</strain>
    </source>
</reference>
<evidence type="ECO:0000256" key="5">
    <source>
        <dbReference type="HAMAP-Rule" id="MF_00909"/>
    </source>
</evidence>
<reference evidence="13 14" key="1">
    <citation type="submission" date="2018-06" db="EMBL/GenBank/DDBJ databases">
        <authorList>
            <consortium name="Pathogen Informatics"/>
            <person name="Doyle S."/>
        </authorList>
    </citation>
    <scope>NUCLEOTIDE SEQUENCE [LARGE SCALE GENOMIC DNA]</scope>
    <source>
        <strain evidence="13 14">NCTC11819</strain>
    </source>
</reference>